<evidence type="ECO:0000256" key="2">
    <source>
        <dbReference type="SAM" id="SignalP"/>
    </source>
</evidence>
<feature type="chain" id="PRO_5007861396" description="HIG1 domain-containing protein" evidence="2">
    <location>
        <begin position="21"/>
        <end position="175"/>
    </location>
</feature>
<dbReference type="Proteomes" id="UP000077266">
    <property type="component" value="Unassembled WGS sequence"/>
</dbReference>
<accession>A0A165L4U9</accession>
<feature type="signal peptide" evidence="2">
    <location>
        <begin position="1"/>
        <end position="20"/>
    </location>
</feature>
<organism evidence="3 4">
    <name type="scientific">Exidia glandulosa HHB12029</name>
    <dbReference type="NCBI Taxonomy" id="1314781"/>
    <lineage>
        <taxon>Eukaryota</taxon>
        <taxon>Fungi</taxon>
        <taxon>Dikarya</taxon>
        <taxon>Basidiomycota</taxon>
        <taxon>Agaricomycotina</taxon>
        <taxon>Agaricomycetes</taxon>
        <taxon>Auriculariales</taxon>
        <taxon>Exidiaceae</taxon>
        <taxon>Exidia</taxon>
    </lineage>
</organism>
<gene>
    <name evidence="3" type="ORF">EXIGLDRAFT_731058</name>
</gene>
<proteinExistence type="predicted"/>
<evidence type="ECO:0000256" key="1">
    <source>
        <dbReference type="SAM" id="MobiDB-lite"/>
    </source>
</evidence>
<evidence type="ECO:0000313" key="3">
    <source>
        <dbReference type="EMBL" id="KZV97350.1"/>
    </source>
</evidence>
<reference evidence="3 4" key="1">
    <citation type="journal article" date="2016" name="Mol. Biol. Evol.">
        <title>Comparative Genomics of Early-Diverging Mushroom-Forming Fungi Provides Insights into the Origins of Lignocellulose Decay Capabilities.</title>
        <authorList>
            <person name="Nagy L.G."/>
            <person name="Riley R."/>
            <person name="Tritt A."/>
            <person name="Adam C."/>
            <person name="Daum C."/>
            <person name="Floudas D."/>
            <person name="Sun H."/>
            <person name="Yadav J.S."/>
            <person name="Pangilinan J."/>
            <person name="Larsson K.H."/>
            <person name="Matsuura K."/>
            <person name="Barry K."/>
            <person name="Labutti K."/>
            <person name="Kuo R."/>
            <person name="Ohm R.A."/>
            <person name="Bhattacharya S.S."/>
            <person name="Shirouzu T."/>
            <person name="Yoshinaga Y."/>
            <person name="Martin F.M."/>
            <person name="Grigoriev I.V."/>
            <person name="Hibbett D.S."/>
        </authorList>
    </citation>
    <scope>NUCLEOTIDE SEQUENCE [LARGE SCALE GENOMIC DNA]</scope>
    <source>
        <strain evidence="3 4">HHB12029</strain>
    </source>
</reference>
<evidence type="ECO:0008006" key="5">
    <source>
        <dbReference type="Google" id="ProtNLM"/>
    </source>
</evidence>
<sequence length="175" mass="19346">MVRLTSLFSPSLVAFGIAAANQHFDGTAYYRRTIFLRSRLSTPADTRRWLSRSRVAKPASLNVVPVVAILVPSAVLMSRDAAPSAMFAKRMDAALLGRSVRASKSARRIPRSRNAQTADAVPRECSAGTTTAYTTATVTARPPAAVPERRLQTHPRFPPRLRTRRSPLRDHLWAR</sequence>
<feature type="region of interest" description="Disordered" evidence="1">
    <location>
        <begin position="143"/>
        <end position="175"/>
    </location>
</feature>
<name>A0A165L4U9_EXIGL</name>
<protein>
    <recommendedName>
        <fullName evidence="5">HIG1 domain-containing protein</fullName>
    </recommendedName>
</protein>
<feature type="compositionally biased region" description="Basic residues" evidence="1">
    <location>
        <begin position="157"/>
        <end position="166"/>
    </location>
</feature>
<evidence type="ECO:0000313" key="4">
    <source>
        <dbReference type="Proteomes" id="UP000077266"/>
    </source>
</evidence>
<dbReference type="InParanoid" id="A0A165L4U9"/>
<dbReference type="AlphaFoldDB" id="A0A165L4U9"/>
<dbReference type="EMBL" id="KV425931">
    <property type="protein sequence ID" value="KZV97350.1"/>
    <property type="molecule type" value="Genomic_DNA"/>
</dbReference>
<keyword evidence="2" id="KW-0732">Signal</keyword>
<keyword evidence="4" id="KW-1185">Reference proteome</keyword>
<feature type="region of interest" description="Disordered" evidence="1">
    <location>
        <begin position="105"/>
        <end position="124"/>
    </location>
</feature>